<organism evidence="1">
    <name type="scientific">Mycobacterium xenopi 4042</name>
    <dbReference type="NCBI Taxonomy" id="1299334"/>
    <lineage>
        <taxon>Bacteria</taxon>
        <taxon>Bacillati</taxon>
        <taxon>Actinomycetota</taxon>
        <taxon>Actinomycetes</taxon>
        <taxon>Mycobacteriales</taxon>
        <taxon>Mycobacteriaceae</taxon>
        <taxon>Mycobacterium</taxon>
    </lineage>
</organism>
<evidence type="ECO:0008006" key="2">
    <source>
        <dbReference type="Google" id="ProtNLM"/>
    </source>
</evidence>
<proteinExistence type="predicted"/>
<gene>
    <name evidence="1" type="ORF">I553_3963</name>
</gene>
<dbReference type="SUPFAM" id="SSF53067">
    <property type="entry name" value="Actin-like ATPase domain"/>
    <property type="match status" value="1"/>
</dbReference>
<evidence type="ECO:0000313" key="1">
    <source>
        <dbReference type="EMBL" id="EUA24139.1"/>
    </source>
</evidence>
<comment type="caution">
    <text evidence="1">The sequence shown here is derived from an EMBL/GenBank/DDBJ whole genome shotgun (WGS) entry which is preliminary data.</text>
</comment>
<dbReference type="InterPro" id="IPR043129">
    <property type="entry name" value="ATPase_NBD"/>
</dbReference>
<dbReference type="AlphaFoldDB" id="X7ZXZ7"/>
<dbReference type="Gene3D" id="3.30.420.40">
    <property type="match status" value="1"/>
</dbReference>
<dbReference type="EMBL" id="JAOB01000064">
    <property type="protein sequence ID" value="EUA24139.1"/>
    <property type="molecule type" value="Genomic_DNA"/>
</dbReference>
<sequence>MLTLALDVGGTTIAAGLVDPAARWCTPPPFHSDSPRAEDVWVAVEEMIAAALGQRRARGRGGVASPVH</sequence>
<dbReference type="PATRIC" id="fig|1299334.3.peg.6771"/>
<reference evidence="1" key="1">
    <citation type="submission" date="2014-01" db="EMBL/GenBank/DDBJ databases">
        <authorList>
            <person name="Brown-Elliot B."/>
            <person name="Wallace R."/>
            <person name="Lenaerts A."/>
            <person name="Ordway D."/>
            <person name="DeGroote M.A."/>
            <person name="Parker T."/>
            <person name="Sizemore C."/>
            <person name="Tallon L.J."/>
            <person name="Sadzewicz L.K."/>
            <person name="Sengamalay N."/>
            <person name="Fraser C.M."/>
            <person name="Hine E."/>
            <person name="Shefchek K.A."/>
            <person name="Das S.P."/>
            <person name="Tettelin H."/>
        </authorList>
    </citation>
    <scope>NUCLEOTIDE SEQUENCE [LARGE SCALE GENOMIC DNA]</scope>
    <source>
        <strain evidence="1">4042</strain>
    </source>
</reference>
<accession>X7ZXZ7</accession>
<name>X7ZXZ7_MYCXE</name>
<protein>
    <recommendedName>
        <fullName evidence="2">ROK family protein</fullName>
    </recommendedName>
</protein>